<dbReference type="EMBL" id="KP752043">
    <property type="protein sequence ID" value="AKC91675.1"/>
    <property type="molecule type" value="Genomic_DNA"/>
</dbReference>
<evidence type="ECO:0000313" key="1">
    <source>
        <dbReference type="EMBL" id="AKC91675.1"/>
    </source>
</evidence>
<keyword evidence="2" id="KW-1185">Reference proteome</keyword>
<dbReference type="OrthoDB" id="4662at10239"/>
<dbReference type="InterPro" id="IPR006962">
    <property type="entry name" value="P48_Baculovir"/>
</dbReference>
<accession>A0A0E3URA9</accession>
<dbReference type="Proteomes" id="UP000201190">
    <property type="component" value="Segment"/>
</dbReference>
<sequence length="394" mass="45161">MNTATVRYTLRFAKNSIDVKTVNFNVSLSTSEIDSLAFLFSKYFDQSKHVDVRGLTFFNEFNKCVDFVKHNFETSASAAADGQSAEVKRFFSLFLKHEFMGQVPHFKKIMQYLQKYYKPVASPCVTDISAACDSCPVNRLTCLQCKIHYLASAITTFDSGIQDGWDIFLRPMFGLPLFLFVLLRTDYRDNGTFNADDLITNSFAVFLRNLLCDKASRFVNAKTVQPLVDECRRITAGVPIPQMELLLCMLRSNNTCDTPLFTPFRNFIIQLACKTKIKQAKINKIASVVFTGFYLRLYTEGAANRMASTTLLQKHHPFGPDGRLTPFEMELRNVCRFVLPAYDEVRFERFVQKLANIRDDLNVEQYIVTDNLIRQLVSKHDLDEDFSVLLNQNV</sequence>
<dbReference type="RefSeq" id="YP_009133257.1">
    <property type="nucleotide sequence ID" value="NC_026922.1"/>
</dbReference>
<proteinExistence type="predicted"/>
<dbReference type="GeneID" id="24170878"/>
<dbReference type="KEGG" id="vg:24170878"/>
<dbReference type="Pfam" id="PF04878">
    <property type="entry name" value="Baculo_p48"/>
    <property type="match status" value="1"/>
</dbReference>
<reference evidence="1 2" key="1">
    <citation type="journal article" date="2015" name="Genome Announc.">
        <title>Genome Sequence of an Alphabaculovirus Isolated from the Oak Looper, Lambdina fiscellaria, Contains a Putative 2-Kilobase-Pair Transposable Element Encoding a Transposase and a FLYWCH Domain-Containing Protein.</title>
        <authorList>
            <person name="Rohrmann G.F."/>
            <person name="Erlandson M.A."/>
            <person name="Theilmann D.A."/>
        </authorList>
    </citation>
    <scope>NUCLEOTIDE SEQUENCE [LARGE SCALE GENOMIC DNA]</scope>
    <source>
        <strain evidence="1">GR15</strain>
    </source>
</reference>
<organism evidence="1 2">
    <name type="scientific">Lambdina fiscellaria nucleopolyhedrovirus</name>
    <dbReference type="NCBI Taxonomy" id="1642929"/>
    <lineage>
        <taxon>Viruses</taxon>
        <taxon>Viruses incertae sedis</taxon>
        <taxon>Naldaviricetes</taxon>
        <taxon>Lefavirales</taxon>
        <taxon>Baculoviridae</taxon>
        <taxon>Alphabaculovirus</taxon>
        <taxon>Alphabaculovirus lafiscellariae</taxon>
    </lineage>
</organism>
<evidence type="ECO:0000313" key="2">
    <source>
        <dbReference type="Proteomes" id="UP000201190"/>
    </source>
</evidence>
<name>A0A0E3URA9_9ABAC</name>
<protein>
    <submittedName>
        <fullName evidence="1">Ac103</fullName>
    </submittedName>
</protein>